<name>Q1WR75_LIGS1</name>
<dbReference type="EMBL" id="CP000234">
    <property type="protein sequence ID" value="ABE00623.1"/>
    <property type="molecule type" value="Genomic_DNA"/>
</dbReference>
<keyword evidence="3" id="KW-0614">Plasmid</keyword>
<feature type="compositionally biased region" description="Basic and acidic residues" evidence="2">
    <location>
        <begin position="245"/>
        <end position="257"/>
    </location>
</feature>
<proteinExistence type="predicted"/>
<feature type="region of interest" description="Disordered" evidence="2">
    <location>
        <begin position="235"/>
        <end position="282"/>
    </location>
</feature>
<evidence type="ECO:0000256" key="2">
    <source>
        <dbReference type="SAM" id="MobiDB-lite"/>
    </source>
</evidence>
<evidence type="ECO:0000313" key="3">
    <source>
        <dbReference type="EMBL" id="ABE00623.1"/>
    </source>
</evidence>
<geneLocation type="plasmid" evidence="3 4">
    <name>pMP118</name>
</geneLocation>
<reference evidence="3 4" key="1">
    <citation type="journal article" date="2006" name="Proc. Natl. Acad. Sci. U.S.A.">
        <title>Multireplicon genome architecture of Lactobacillus salivarius.</title>
        <authorList>
            <person name="Claesson M.J."/>
            <person name="Li Y."/>
            <person name="Leahy S."/>
            <person name="Canchaya C."/>
            <person name="van Pijkeren J.P."/>
            <person name="Cerdeno-Tarraga A.M."/>
            <person name="Parkhill J."/>
            <person name="Flynn S."/>
            <person name="O'Sullivan G.C."/>
            <person name="Collins J.K."/>
            <person name="Higgins D."/>
            <person name="Shanahan F."/>
            <person name="Fitzgerald G.F."/>
            <person name="van Sinderen D."/>
            <person name="O'Toole P.W."/>
        </authorList>
    </citation>
    <scope>NUCLEOTIDE SEQUENCE [LARGE SCALE GENOMIC DNA]</scope>
    <source>
        <strain evidence="3 4">UCC118</strain>
    </source>
</reference>
<dbReference type="KEGG" id="lsl:LSL_1818"/>
<feature type="compositionally biased region" description="Basic and acidic residues" evidence="2">
    <location>
        <begin position="635"/>
        <end position="647"/>
    </location>
</feature>
<dbReference type="Proteomes" id="UP000006559">
    <property type="component" value="Plasmid pMP118"/>
</dbReference>
<evidence type="ECO:0000313" key="4">
    <source>
        <dbReference type="Proteomes" id="UP000006559"/>
    </source>
</evidence>
<dbReference type="PATRIC" id="fig|362948.14.peg.1940"/>
<sequence length="805" mass="93484">MRIFDRFKKNKAERLEDNFQVRYIFSPDFDLENNKEIEKLYTKVVTAQDQREELTLADTAPFATFAMIEELFNELRTYITETGTSIQFEDFAIWAYDKNKKYKLGKSGDDGNPFEFLTLSDFELDYEYQNLSKVIFESIFNDPENEDFDYDEKLKICNEIKETYMLSTKKTEREIARLPSMDEAEKGTVILNVPMFSMQQSVKDQVPQYDPLTHTFSQTQTPQAEKAVETVSKKDNLEQQNQNVTKKETTNVNKKENITPPRNMNNARNSNNKLGRRTQHQQIQQRADSEELYARKQGSIAIPQFEIQNVDNVEVGQKGYVEYKENEFKKNLNQRLKTIGIRINNENAKTILERRNSYQNLTKKAANKYISEHKSILDNLEQKVREEMLAKSNSEIETMKARLLEKQETDLAIAEQNYNQKVAAIKADYQDKIKAQSAEIRSTYEDKAYQKYNIEYKQKKNELNRASQKIWQENSKKFDIKLREDIAQLKMDSADTLSKLFKSYQDELEEYHNRILTENLNAKKIMIAEQQADNESKKVAAPYDEIQQKNKALANLNADYQAVLAERDSLLKSKQDLKTDNETLRRRNDQLADAQSKQVDLVSKKVDSMDTKQPDYFQQWMQIQMAQQVQSQSKQQDEKQEDVSDKNENINLKNSVKLARRLAASAFALLILLGSGAGYFTYHTVQTNNAKLASLDSQLSEAKKVSNKKSNVLTQDQVNKKAIQALHDNNLTALNKYSSETFYSLDKAIIEGKKDEVVKAIKSMDENNLNLQDRYRASLTESLLRQANQTSLADKVQEQNKWLKN</sequence>
<dbReference type="OrthoDB" id="2322305at2"/>
<gene>
    <name evidence="3" type="ordered locus">LSL_1818</name>
</gene>
<feature type="coiled-coil region" evidence="1">
    <location>
        <begin position="449"/>
        <end position="514"/>
    </location>
</feature>
<dbReference type="AlphaFoldDB" id="Q1WR75"/>
<feature type="compositionally biased region" description="Low complexity" evidence="2">
    <location>
        <begin position="263"/>
        <end position="272"/>
    </location>
</feature>
<protein>
    <submittedName>
        <fullName evidence="3">Hypothetical membrane associated protein</fullName>
    </submittedName>
</protein>
<feature type="coiled-coil region" evidence="1">
    <location>
        <begin position="543"/>
        <end position="594"/>
    </location>
</feature>
<evidence type="ECO:0000256" key="1">
    <source>
        <dbReference type="SAM" id="Coils"/>
    </source>
</evidence>
<keyword evidence="1" id="KW-0175">Coiled coil</keyword>
<feature type="region of interest" description="Disordered" evidence="2">
    <location>
        <begin position="628"/>
        <end position="647"/>
    </location>
</feature>
<organism evidence="3 4">
    <name type="scientific">Ligilactobacillus salivarius (strain UCC118)</name>
    <name type="common">Lactobacillus salivarius</name>
    <dbReference type="NCBI Taxonomy" id="362948"/>
    <lineage>
        <taxon>Bacteria</taxon>
        <taxon>Bacillati</taxon>
        <taxon>Bacillota</taxon>
        <taxon>Bacilli</taxon>
        <taxon>Lactobacillales</taxon>
        <taxon>Lactobacillaceae</taxon>
        <taxon>Ligilactobacillus</taxon>
    </lineage>
</organism>
<feature type="coiled-coil region" evidence="1">
    <location>
        <begin position="363"/>
        <end position="424"/>
    </location>
</feature>
<dbReference type="HOGENOM" id="CLU_345741_0_0_9"/>
<accession>Q1WR75</accession>
<dbReference type="RefSeq" id="WP_011476608.1">
    <property type="nucleotide sequence ID" value="NC_007930.1"/>
</dbReference>
<keyword evidence="4" id="KW-1185">Reference proteome</keyword>